<proteinExistence type="inferred from homology"/>
<dbReference type="UniPathway" id="UPA00626">
    <property type="reaction ID" value="UER00678"/>
</dbReference>
<dbReference type="EC" id="4.1.1.5" evidence="4"/>
<dbReference type="Gene3D" id="3.30.1330.80">
    <property type="entry name" value="Hypothetical protein, similar to alpha- acetolactate decarboxylase, domain 2"/>
    <property type="match status" value="2"/>
</dbReference>
<evidence type="ECO:0000256" key="2">
    <source>
        <dbReference type="ARBA" id="ARBA00005170"/>
    </source>
</evidence>
<keyword evidence="6" id="KW-0210">Decarboxylase</keyword>
<evidence type="ECO:0000313" key="10">
    <source>
        <dbReference type="Proteomes" id="UP000298616"/>
    </source>
</evidence>
<keyword evidence="10" id="KW-1185">Reference proteome</keyword>
<name>A0A4D7JWA5_9BACT</name>
<evidence type="ECO:0000256" key="1">
    <source>
        <dbReference type="ARBA" id="ARBA00001784"/>
    </source>
</evidence>
<keyword evidence="7" id="KW-0005">Acetoin biosynthesis</keyword>
<evidence type="ECO:0000256" key="4">
    <source>
        <dbReference type="ARBA" id="ARBA00013204"/>
    </source>
</evidence>
<evidence type="ECO:0000256" key="3">
    <source>
        <dbReference type="ARBA" id="ARBA00007106"/>
    </source>
</evidence>
<evidence type="ECO:0000256" key="6">
    <source>
        <dbReference type="ARBA" id="ARBA00022793"/>
    </source>
</evidence>
<dbReference type="PANTHER" id="PTHR35524:SF1">
    <property type="entry name" value="ALPHA-ACETOLACTATE DECARBOXYLASE"/>
    <property type="match status" value="1"/>
</dbReference>
<dbReference type="GO" id="GO:0047605">
    <property type="term" value="F:acetolactate decarboxylase activity"/>
    <property type="evidence" value="ECO:0007669"/>
    <property type="project" value="UniProtKB-EC"/>
</dbReference>
<keyword evidence="8" id="KW-0456">Lyase</keyword>
<sequence>MKYLVVLTSFIFFSSCNYQDNTSEVKAAGSLKNIMIKGDLTPQLNSDSLTISDNFFGLGPAENMKGELMIIDGNIYKSIITNDDKVEVGQIKSFSAPFFVYGFFDNWEPVSPPKSNEITDKVIESYLNQISKNKDLETFSFKIQTKVKKAKIHVLNYQQKSNQNPSKTTIHNDNRYFDLIDKEVFILGFYSNKHHGIFTHKNSNIHMHLITKDKEMMGHLDEIVIDQNSEITFFHSKKEDHD</sequence>
<gene>
    <name evidence="9" type="ORF">DCC35_19670</name>
</gene>
<dbReference type="AlphaFoldDB" id="A0A4D7JWA5"/>
<dbReference type="EMBL" id="CP028923">
    <property type="protein sequence ID" value="QCK16792.1"/>
    <property type="molecule type" value="Genomic_DNA"/>
</dbReference>
<dbReference type="PROSITE" id="PS51257">
    <property type="entry name" value="PROKAR_LIPOPROTEIN"/>
    <property type="match status" value="1"/>
</dbReference>
<protein>
    <recommendedName>
        <fullName evidence="5">Alpha-acetolactate decarboxylase</fullName>
        <ecNumber evidence="4">4.1.1.5</ecNumber>
    </recommendedName>
</protein>
<evidence type="ECO:0000256" key="5">
    <source>
        <dbReference type="ARBA" id="ARBA00020164"/>
    </source>
</evidence>
<dbReference type="GO" id="GO:0045151">
    <property type="term" value="P:acetoin biosynthetic process"/>
    <property type="evidence" value="ECO:0007669"/>
    <property type="project" value="UniProtKB-KW"/>
</dbReference>
<comment type="pathway">
    <text evidence="2">Polyol metabolism; (R,R)-butane-2,3-diol biosynthesis; (R,R)-butane-2,3-diol from pyruvate: step 2/3.</text>
</comment>
<comment type="catalytic activity">
    <reaction evidence="1">
        <text>(2S)-2-acetolactate + H(+) = (R)-acetoin + CO2</text>
        <dbReference type="Rhea" id="RHEA:21580"/>
        <dbReference type="ChEBI" id="CHEBI:15378"/>
        <dbReference type="ChEBI" id="CHEBI:15686"/>
        <dbReference type="ChEBI" id="CHEBI:16526"/>
        <dbReference type="ChEBI" id="CHEBI:58476"/>
        <dbReference type="EC" id="4.1.1.5"/>
    </reaction>
</comment>
<reference evidence="9 10" key="1">
    <citation type="submission" date="2018-04" db="EMBL/GenBank/DDBJ databases">
        <title>Complete genome uncultured novel isolate.</title>
        <authorList>
            <person name="Merlino G."/>
        </authorList>
    </citation>
    <scope>NUCLEOTIDE SEQUENCE [LARGE SCALE GENOMIC DNA]</scope>
    <source>
        <strain evidence="10">R1DC9</strain>
    </source>
</reference>
<evidence type="ECO:0000313" key="9">
    <source>
        <dbReference type="EMBL" id="QCK16792.1"/>
    </source>
</evidence>
<evidence type="ECO:0000256" key="8">
    <source>
        <dbReference type="ARBA" id="ARBA00023239"/>
    </source>
</evidence>
<dbReference type="Pfam" id="PF03306">
    <property type="entry name" value="AAL_decarboxy"/>
    <property type="match status" value="1"/>
</dbReference>
<organism evidence="9 10">
    <name type="scientific">Mangrovivirga cuniculi</name>
    <dbReference type="NCBI Taxonomy" id="2715131"/>
    <lineage>
        <taxon>Bacteria</taxon>
        <taxon>Pseudomonadati</taxon>
        <taxon>Bacteroidota</taxon>
        <taxon>Cytophagia</taxon>
        <taxon>Cytophagales</taxon>
        <taxon>Mangrovivirgaceae</taxon>
        <taxon>Mangrovivirga</taxon>
    </lineage>
</organism>
<accession>A0A4D7JWA5</accession>
<dbReference type="PANTHER" id="PTHR35524">
    <property type="entry name" value="ALPHA-ACETOLACTATE DECARBOXYLASE"/>
    <property type="match status" value="1"/>
</dbReference>
<dbReference type="Proteomes" id="UP000298616">
    <property type="component" value="Chromosome"/>
</dbReference>
<evidence type="ECO:0000256" key="7">
    <source>
        <dbReference type="ARBA" id="ARBA00023061"/>
    </source>
</evidence>
<dbReference type="KEGG" id="fpf:DCC35_19670"/>
<comment type="similarity">
    <text evidence="3">Belongs to the alpha-acetolactate decarboxylase family.</text>
</comment>
<dbReference type="SUPFAM" id="SSF117856">
    <property type="entry name" value="AF0104/ALDC/Ptd012-like"/>
    <property type="match status" value="1"/>
</dbReference>
<dbReference type="OrthoDB" id="824310at2"/>
<dbReference type="RefSeq" id="WP_137092385.1">
    <property type="nucleotide sequence ID" value="NZ_CP028923.1"/>
</dbReference>
<dbReference type="InterPro" id="IPR005128">
    <property type="entry name" value="Acetolactate_a_deCO2ase"/>
</dbReference>